<evidence type="ECO:0000313" key="1">
    <source>
        <dbReference type="EMBL" id="KAK3607305.1"/>
    </source>
</evidence>
<reference evidence="1" key="3">
    <citation type="submission" date="2023-05" db="EMBL/GenBank/DDBJ databases">
        <authorList>
            <person name="Smith C.H."/>
        </authorList>
    </citation>
    <scope>NUCLEOTIDE SEQUENCE</scope>
    <source>
        <strain evidence="1">CHS0354</strain>
        <tissue evidence="1">Mantle</tissue>
    </source>
</reference>
<gene>
    <name evidence="1" type="ORF">CHS0354_018787</name>
</gene>
<dbReference type="EMBL" id="JAEAOA010001149">
    <property type="protein sequence ID" value="KAK3607305.1"/>
    <property type="molecule type" value="Genomic_DNA"/>
</dbReference>
<keyword evidence="2" id="KW-1185">Reference proteome</keyword>
<protein>
    <submittedName>
        <fullName evidence="1">Uncharacterized protein</fullName>
    </submittedName>
</protein>
<organism evidence="1 2">
    <name type="scientific">Potamilus streckersoni</name>
    <dbReference type="NCBI Taxonomy" id="2493646"/>
    <lineage>
        <taxon>Eukaryota</taxon>
        <taxon>Metazoa</taxon>
        <taxon>Spiralia</taxon>
        <taxon>Lophotrochozoa</taxon>
        <taxon>Mollusca</taxon>
        <taxon>Bivalvia</taxon>
        <taxon>Autobranchia</taxon>
        <taxon>Heteroconchia</taxon>
        <taxon>Palaeoheterodonta</taxon>
        <taxon>Unionida</taxon>
        <taxon>Unionoidea</taxon>
        <taxon>Unionidae</taxon>
        <taxon>Ambleminae</taxon>
        <taxon>Lampsilini</taxon>
        <taxon>Potamilus</taxon>
    </lineage>
</organism>
<reference evidence="1" key="2">
    <citation type="journal article" date="2021" name="Genome Biol. Evol.">
        <title>Developing a high-quality reference genome for a parasitic bivalve with doubly uniparental inheritance (Bivalvia: Unionida).</title>
        <authorList>
            <person name="Smith C.H."/>
        </authorList>
    </citation>
    <scope>NUCLEOTIDE SEQUENCE</scope>
    <source>
        <strain evidence="1">CHS0354</strain>
        <tissue evidence="1">Mantle</tissue>
    </source>
</reference>
<reference evidence="1" key="1">
    <citation type="journal article" date="2021" name="Genome Biol. Evol.">
        <title>A High-Quality Reference Genome for a Parasitic Bivalve with Doubly Uniparental Inheritance (Bivalvia: Unionida).</title>
        <authorList>
            <person name="Smith C.H."/>
        </authorList>
    </citation>
    <scope>NUCLEOTIDE SEQUENCE</scope>
    <source>
        <strain evidence="1">CHS0354</strain>
    </source>
</reference>
<accession>A0AAE0WBG4</accession>
<sequence length="99" mass="11333">MRLTYSLTHYTLYSFAKGMYEYHDNKAYIQQWPLRRTLLEVSTIRICMSGGAENTAIVGVDAICRRWYGYLIVIQLGGVDPGLLRDNIGILMFVLVPVE</sequence>
<evidence type="ECO:0000313" key="2">
    <source>
        <dbReference type="Proteomes" id="UP001195483"/>
    </source>
</evidence>
<proteinExistence type="predicted"/>
<comment type="caution">
    <text evidence="1">The sequence shown here is derived from an EMBL/GenBank/DDBJ whole genome shotgun (WGS) entry which is preliminary data.</text>
</comment>
<dbReference type="Proteomes" id="UP001195483">
    <property type="component" value="Unassembled WGS sequence"/>
</dbReference>
<name>A0AAE0WBG4_9BIVA</name>
<dbReference type="AlphaFoldDB" id="A0AAE0WBG4"/>